<dbReference type="Proteomes" id="UP001454036">
    <property type="component" value="Unassembled WGS sequence"/>
</dbReference>
<dbReference type="EMBL" id="BAABME010005753">
    <property type="protein sequence ID" value="GAA0166525.1"/>
    <property type="molecule type" value="Genomic_DNA"/>
</dbReference>
<accession>A0AAV3QR60</accession>
<evidence type="ECO:0000313" key="2">
    <source>
        <dbReference type="EMBL" id="GAA0166525.1"/>
    </source>
</evidence>
<comment type="caution">
    <text evidence="2">The sequence shown here is derived from an EMBL/GenBank/DDBJ whole genome shotgun (WGS) entry which is preliminary data.</text>
</comment>
<feature type="region of interest" description="Disordered" evidence="1">
    <location>
        <begin position="22"/>
        <end position="93"/>
    </location>
</feature>
<organism evidence="2 3">
    <name type="scientific">Lithospermum erythrorhizon</name>
    <name type="common">Purple gromwell</name>
    <name type="synonym">Lithospermum officinale var. erythrorhizon</name>
    <dbReference type="NCBI Taxonomy" id="34254"/>
    <lineage>
        <taxon>Eukaryota</taxon>
        <taxon>Viridiplantae</taxon>
        <taxon>Streptophyta</taxon>
        <taxon>Embryophyta</taxon>
        <taxon>Tracheophyta</taxon>
        <taxon>Spermatophyta</taxon>
        <taxon>Magnoliopsida</taxon>
        <taxon>eudicotyledons</taxon>
        <taxon>Gunneridae</taxon>
        <taxon>Pentapetalae</taxon>
        <taxon>asterids</taxon>
        <taxon>lamiids</taxon>
        <taxon>Boraginales</taxon>
        <taxon>Boraginaceae</taxon>
        <taxon>Boraginoideae</taxon>
        <taxon>Lithospermeae</taxon>
        <taxon>Lithospermum</taxon>
    </lineage>
</organism>
<proteinExistence type="predicted"/>
<sequence>MPVVMKLPCFTKFTGKTDLEEHIAEFQSRNPRRGRREDAESIPWRKPASGAQSQSGGEPWTVSGRPIKDIPGLTCHEEMPSHASKGIRGGSGR</sequence>
<protein>
    <submittedName>
        <fullName evidence="2">Uncharacterized protein</fullName>
    </submittedName>
</protein>
<dbReference type="AlphaFoldDB" id="A0AAV3QR60"/>
<keyword evidence="3" id="KW-1185">Reference proteome</keyword>
<evidence type="ECO:0000256" key="1">
    <source>
        <dbReference type="SAM" id="MobiDB-lite"/>
    </source>
</evidence>
<name>A0AAV3QR60_LITER</name>
<evidence type="ECO:0000313" key="3">
    <source>
        <dbReference type="Proteomes" id="UP001454036"/>
    </source>
</evidence>
<gene>
    <name evidence="2" type="ORF">LIER_21661</name>
</gene>
<reference evidence="2 3" key="1">
    <citation type="submission" date="2024-01" db="EMBL/GenBank/DDBJ databases">
        <title>The complete chloroplast genome sequence of Lithospermum erythrorhizon: insights into the phylogenetic relationship among Boraginaceae species and the maternal lineages of purple gromwells.</title>
        <authorList>
            <person name="Okada T."/>
            <person name="Watanabe K."/>
        </authorList>
    </citation>
    <scope>NUCLEOTIDE SEQUENCE [LARGE SCALE GENOMIC DNA]</scope>
</reference>